<reference evidence="9 10" key="1">
    <citation type="submission" date="2019-06" db="EMBL/GenBank/DDBJ databases">
        <title>Mycoplasma falconis type strain whole genome sequence.</title>
        <authorList>
            <person name="Spergser J."/>
        </authorList>
    </citation>
    <scope>NUCLEOTIDE SEQUENCE [LARGE SCALE GENOMIC DNA]</scope>
    <source>
        <strain evidence="9 10">ATCC 51372</strain>
    </source>
</reference>
<dbReference type="InterPro" id="IPR027417">
    <property type="entry name" value="P-loop_NTPase"/>
</dbReference>
<feature type="coiled-coil region" evidence="7">
    <location>
        <begin position="621"/>
        <end position="689"/>
    </location>
</feature>
<dbReference type="InterPro" id="IPR010935">
    <property type="entry name" value="SMC_hinge"/>
</dbReference>
<dbReference type="CDD" id="cd03278">
    <property type="entry name" value="ABC_SMC_barmotin"/>
    <property type="match status" value="1"/>
</dbReference>
<proteinExistence type="inferred from homology"/>
<name>A0A501XBF1_9BACT</name>
<protein>
    <recommendedName>
        <fullName evidence="7">Chromosome partition protein Smc</fullName>
    </recommendedName>
</protein>
<dbReference type="EMBL" id="VFSS01000002">
    <property type="protein sequence ID" value="TPE57759.1"/>
    <property type="molecule type" value="Genomic_DNA"/>
</dbReference>
<dbReference type="SUPFAM" id="SSF52540">
    <property type="entry name" value="P-loop containing nucleoside triphosphate hydrolases"/>
    <property type="match status" value="1"/>
</dbReference>
<comment type="subcellular location">
    <subcellularLocation>
        <location evidence="1 7">Cytoplasm</location>
    </subcellularLocation>
</comment>
<dbReference type="GO" id="GO:0003677">
    <property type="term" value="F:DNA binding"/>
    <property type="evidence" value="ECO:0007669"/>
    <property type="project" value="UniProtKB-UniRule"/>
</dbReference>
<dbReference type="PANTHER" id="PTHR43977">
    <property type="entry name" value="STRUCTURAL MAINTENANCE OF CHROMOSOMES PROTEIN 3"/>
    <property type="match status" value="1"/>
</dbReference>
<dbReference type="GO" id="GO:0007059">
    <property type="term" value="P:chromosome segregation"/>
    <property type="evidence" value="ECO:0007669"/>
    <property type="project" value="UniProtKB-UniRule"/>
</dbReference>
<evidence type="ECO:0000256" key="5">
    <source>
        <dbReference type="ARBA" id="ARBA00023054"/>
    </source>
</evidence>
<evidence type="ECO:0000313" key="9">
    <source>
        <dbReference type="EMBL" id="TPE57759.1"/>
    </source>
</evidence>
<gene>
    <name evidence="7" type="primary">smc</name>
    <name evidence="9" type="ORF">FJO69_00990</name>
</gene>
<dbReference type="GO" id="GO:0005737">
    <property type="term" value="C:cytoplasm"/>
    <property type="evidence" value="ECO:0007669"/>
    <property type="project" value="UniProtKB-SubCell"/>
</dbReference>
<dbReference type="PIRSF" id="PIRSF005719">
    <property type="entry name" value="SMC"/>
    <property type="match status" value="1"/>
</dbReference>
<dbReference type="Gene3D" id="3.30.70.1620">
    <property type="match status" value="1"/>
</dbReference>
<keyword evidence="3 7" id="KW-0547">Nucleotide-binding</keyword>
<feature type="binding site" evidence="7">
    <location>
        <begin position="32"/>
        <end position="39"/>
    </location>
    <ligand>
        <name>ATP</name>
        <dbReference type="ChEBI" id="CHEBI:30616"/>
    </ligand>
</feature>
<keyword evidence="5 7" id="KW-0175">Coiled coil</keyword>
<keyword evidence="10" id="KW-1185">Reference proteome</keyword>
<dbReference type="SMART" id="SM00968">
    <property type="entry name" value="SMC_hinge"/>
    <property type="match status" value="1"/>
</dbReference>
<dbReference type="InterPro" id="IPR036277">
    <property type="entry name" value="SMC_hinge_sf"/>
</dbReference>
<comment type="similarity">
    <text evidence="7">Belongs to the SMC family.</text>
</comment>
<dbReference type="GO" id="GO:0016887">
    <property type="term" value="F:ATP hydrolysis activity"/>
    <property type="evidence" value="ECO:0007669"/>
    <property type="project" value="InterPro"/>
</dbReference>
<comment type="domain">
    <text evidence="7">Contains large globular domains required for ATP hydrolysis at each terminus and a third globular domain forming a flexible hinge near the middle of the molecule. These domains are separated by coiled-coil structures.</text>
</comment>
<keyword evidence="2 7" id="KW-0963">Cytoplasm</keyword>
<dbReference type="Pfam" id="PF02463">
    <property type="entry name" value="SMC_N"/>
    <property type="match status" value="1"/>
</dbReference>
<dbReference type="Gene3D" id="1.20.1060.20">
    <property type="match status" value="1"/>
</dbReference>
<comment type="caution">
    <text evidence="9">The sequence shown here is derived from an EMBL/GenBank/DDBJ whole genome shotgun (WGS) entry which is preliminary data.</text>
</comment>
<dbReference type="AlphaFoldDB" id="A0A501XBF1"/>
<evidence type="ECO:0000256" key="3">
    <source>
        <dbReference type="ARBA" id="ARBA00022741"/>
    </source>
</evidence>
<dbReference type="OrthoDB" id="9808768at2"/>
<feature type="coiled-coil region" evidence="7">
    <location>
        <begin position="774"/>
        <end position="818"/>
    </location>
</feature>
<feature type="domain" description="SMC hinge" evidence="8">
    <location>
        <begin position="419"/>
        <end position="538"/>
    </location>
</feature>
<dbReference type="SUPFAM" id="SSF75553">
    <property type="entry name" value="Smc hinge domain"/>
    <property type="match status" value="1"/>
</dbReference>
<evidence type="ECO:0000256" key="2">
    <source>
        <dbReference type="ARBA" id="ARBA00022490"/>
    </source>
</evidence>
<evidence type="ECO:0000313" key="10">
    <source>
        <dbReference type="Proteomes" id="UP000319776"/>
    </source>
</evidence>
<feature type="coiled-coil region" evidence="7">
    <location>
        <begin position="182"/>
        <end position="369"/>
    </location>
</feature>
<accession>A0A501XBF1</accession>
<comment type="function">
    <text evidence="7">Required for chromosome condensation and partitioning.</text>
</comment>
<dbReference type="Gene3D" id="3.40.50.300">
    <property type="entry name" value="P-loop containing nucleotide triphosphate hydrolases"/>
    <property type="match status" value="2"/>
</dbReference>
<dbReference type="GO" id="GO:0005524">
    <property type="term" value="F:ATP binding"/>
    <property type="evidence" value="ECO:0007669"/>
    <property type="project" value="UniProtKB-UniRule"/>
</dbReference>
<evidence type="ECO:0000259" key="8">
    <source>
        <dbReference type="SMART" id="SM00968"/>
    </source>
</evidence>
<dbReference type="GO" id="GO:0005694">
    <property type="term" value="C:chromosome"/>
    <property type="evidence" value="ECO:0007669"/>
    <property type="project" value="InterPro"/>
</dbReference>
<dbReference type="InterPro" id="IPR024704">
    <property type="entry name" value="SMC"/>
</dbReference>
<comment type="subunit">
    <text evidence="7">Homodimer.</text>
</comment>
<organism evidence="9 10">
    <name type="scientific">[Mycoplasma] falconis</name>
    <dbReference type="NCBI Taxonomy" id="92403"/>
    <lineage>
        <taxon>Bacteria</taxon>
        <taxon>Bacillati</taxon>
        <taxon>Mycoplasmatota</taxon>
        <taxon>Mycoplasmoidales</taxon>
        <taxon>Metamycoplasmataceae</taxon>
        <taxon>Metamycoplasma</taxon>
    </lineage>
</organism>
<dbReference type="InterPro" id="IPR003395">
    <property type="entry name" value="RecF/RecN/SMC_N"/>
</dbReference>
<dbReference type="Pfam" id="PF06470">
    <property type="entry name" value="SMC_hinge"/>
    <property type="match status" value="1"/>
</dbReference>
<dbReference type="GO" id="GO:0006260">
    <property type="term" value="P:DNA replication"/>
    <property type="evidence" value="ECO:0007669"/>
    <property type="project" value="UniProtKB-UniRule"/>
</dbReference>
<dbReference type="HAMAP" id="MF_01894">
    <property type="entry name" value="Smc_prok"/>
    <property type="match status" value="1"/>
</dbReference>
<keyword evidence="6 7" id="KW-0238">DNA-binding</keyword>
<dbReference type="GO" id="GO:0007062">
    <property type="term" value="P:sister chromatid cohesion"/>
    <property type="evidence" value="ECO:0007669"/>
    <property type="project" value="InterPro"/>
</dbReference>
<dbReference type="GO" id="GO:0030261">
    <property type="term" value="P:chromosome condensation"/>
    <property type="evidence" value="ECO:0007669"/>
    <property type="project" value="InterPro"/>
</dbReference>
<sequence length="978" mass="110790">MKLIQVEAHGFKSFADKVSLKFDGGVFAIIGPNGSGKSNINDAIRWVLGETSSKVLRGDNMEDVIFSGSKTEKEMNRAEVILTFDNRDRGCNIPHDFFTISRVLTRGKGSNEYYINGEIARQKDIKEIAMQSGISKSSLAIIGQGTIADIAEATPERRREIFEEASGTSMYRVRKIESQRKLERTQEALDKISILVEELEKRLKPLQRQAEKAKVYRAKKAQLKDVEVSLLVHDFIDYSNRLEHLEKETKGFELQKENLEAIVQKYTNLGLQKSELINQLDESISNLNKEISKLTDELNALEIRRAKEDQHREMLLSGQIVATEQQKKEALKEKIVETNSTIAVYSDFINKKTNEADQLKKEAEKYFTLIQKERNIIENDTHKLNKIKSKLDVIEDMRSNKNNLAKGTANVVENKHLFKGYKALVKELIKVDAQYALAIETILGGAVQHIVVDTPDTAVAAINFLKNNNGGKATFIPLSSIQPKRVNEQHIVVAQTQKGFLGIAADLVSIDKNIDVLKRFLLGNILVCDNIENASRISQLLEKRYMVVTLDGDIIRVGGVMTGGQTTQNVSTFNLQNQIEELNKLIPQLQANISLHTSQLNNFNHEREKNISLYSNIILEINNYKNKLTVAQNTADELLRQFKTISDEILEADQNINFENKIQTLLTNISDLKTKKESQEEMFKTYKKEFFDINTAKTEASAELTTLLSENTRKMVEKTNAETRIQTAKERLSEEYGMLFETAKQQYNPEIDFKIARELVNSLKQDIRELGHVNEDAITELQEVETRYKEVKAQDEEIRAAKQTIEEAIDELDKLIIQKITQTVDLVNAEFKHVFAKMFGGGMAEIRYTNPENLLESGIDVIAQPPGKSIKNLKLFSGGEKALIAISLLFSILKAKPLPLCILDEVEAALDEANVIRFAEFLQSLKDDTQFIVITHRQGTMERADKLYGATMQKRGVTTFFSVSLDDARKMVEENNKN</sequence>
<dbReference type="FunFam" id="3.40.50.300:FF:000901">
    <property type="entry name" value="Chromosome partition protein Smc"/>
    <property type="match status" value="1"/>
</dbReference>
<dbReference type="InterPro" id="IPR011890">
    <property type="entry name" value="SMC_prok"/>
</dbReference>
<keyword evidence="4 7" id="KW-0067">ATP-binding</keyword>
<dbReference type="RefSeq" id="WP_140781144.1">
    <property type="nucleotide sequence ID" value="NZ_VFSS01000002.1"/>
</dbReference>
<evidence type="ECO:0000256" key="1">
    <source>
        <dbReference type="ARBA" id="ARBA00004496"/>
    </source>
</evidence>
<evidence type="ECO:0000256" key="6">
    <source>
        <dbReference type="ARBA" id="ARBA00023125"/>
    </source>
</evidence>
<evidence type="ECO:0000256" key="7">
    <source>
        <dbReference type="HAMAP-Rule" id="MF_01894"/>
    </source>
</evidence>
<dbReference type="Proteomes" id="UP000319776">
    <property type="component" value="Unassembled WGS sequence"/>
</dbReference>
<evidence type="ECO:0000256" key="4">
    <source>
        <dbReference type="ARBA" id="ARBA00022840"/>
    </source>
</evidence>